<evidence type="ECO:0000256" key="6">
    <source>
        <dbReference type="ARBA" id="ARBA00022975"/>
    </source>
</evidence>
<feature type="domain" description="Orotidine 5'-phosphate decarboxylase" evidence="12">
    <location>
        <begin position="5"/>
        <end position="71"/>
    </location>
</feature>
<dbReference type="InterPro" id="IPR013785">
    <property type="entry name" value="Aldolase_TIM"/>
</dbReference>
<evidence type="ECO:0000256" key="3">
    <source>
        <dbReference type="ARBA" id="ARBA00012321"/>
    </source>
</evidence>
<dbReference type="InterPro" id="IPR011060">
    <property type="entry name" value="RibuloseP-bd_barrel"/>
</dbReference>
<evidence type="ECO:0000256" key="8">
    <source>
        <dbReference type="ARBA" id="ARBA00033428"/>
    </source>
</evidence>
<dbReference type="PANTHER" id="PTHR32119">
    <property type="entry name" value="OROTIDINE 5'-PHOSPHATE DECARBOXYLASE"/>
    <property type="match status" value="1"/>
</dbReference>
<feature type="active site" description="For OMPdecase activity" evidence="10">
    <location>
        <position position="62"/>
    </location>
</feature>
<evidence type="ECO:0000256" key="11">
    <source>
        <dbReference type="PIRSR" id="PIRSR614732-2"/>
    </source>
</evidence>
<dbReference type="InterPro" id="IPR001754">
    <property type="entry name" value="OMPdeCOase_dom"/>
</dbReference>
<evidence type="ECO:0000256" key="2">
    <source>
        <dbReference type="ARBA" id="ARBA00004861"/>
    </source>
</evidence>
<evidence type="ECO:0000259" key="12">
    <source>
        <dbReference type="Pfam" id="PF00215"/>
    </source>
</evidence>
<reference evidence="13" key="1">
    <citation type="submission" date="2019-04" db="EMBL/GenBank/DDBJ databases">
        <title>Evolution of Biomass-Degrading Anaerobic Consortia Revealed by Metagenomics.</title>
        <authorList>
            <person name="Peng X."/>
        </authorList>
    </citation>
    <scope>NUCLEOTIDE SEQUENCE</scope>
    <source>
        <strain evidence="13">SIG240</strain>
    </source>
</reference>
<feature type="non-terminal residue" evidence="13">
    <location>
        <position position="79"/>
    </location>
</feature>
<keyword evidence="5" id="KW-0210">Decarboxylase</keyword>
<sequence length="79" mass="8789">MADERLIAALDVHTMDDVKRLVTTLGDSVSYYKVGMELFYSVGAQVVTWLREQGKDVFLDLKLHDIPNTAAGGICSLMR</sequence>
<feature type="active site" description="For OMPdecase activity" evidence="10">
    <location>
        <position position="65"/>
    </location>
</feature>
<keyword evidence="7" id="KW-0456">Lyase</keyword>
<dbReference type="EMBL" id="SVBY01000097">
    <property type="protein sequence ID" value="MBE6093535.1"/>
    <property type="molecule type" value="Genomic_DNA"/>
</dbReference>
<keyword evidence="6" id="KW-0665">Pyrimidine biosynthesis</keyword>
<dbReference type="GO" id="GO:0004590">
    <property type="term" value="F:orotidine-5'-phosphate decarboxylase activity"/>
    <property type="evidence" value="ECO:0007669"/>
    <property type="project" value="UniProtKB-EC"/>
</dbReference>
<name>A0A927WPJ4_SELRU</name>
<gene>
    <name evidence="13" type="ORF">E7201_10320</name>
</gene>
<protein>
    <recommendedName>
        <fullName evidence="4">Orotidine 5'-phosphate decarboxylase</fullName>
        <ecNumber evidence="3">4.1.1.23</ecNumber>
    </recommendedName>
    <alternativeName>
        <fullName evidence="8">OMP decarboxylase</fullName>
    </alternativeName>
</protein>
<comment type="pathway">
    <text evidence="2">Pyrimidine metabolism; UMP biosynthesis via de novo pathway; UMP from orotate: step 2/2.</text>
</comment>
<evidence type="ECO:0000256" key="4">
    <source>
        <dbReference type="ARBA" id="ARBA00021923"/>
    </source>
</evidence>
<dbReference type="PANTHER" id="PTHR32119:SF2">
    <property type="entry name" value="OROTIDINE 5'-PHOSPHATE DECARBOXYLASE"/>
    <property type="match status" value="1"/>
</dbReference>
<comment type="caution">
    <text evidence="13">The sequence shown here is derived from an EMBL/GenBank/DDBJ whole genome shotgun (WGS) entry which is preliminary data.</text>
</comment>
<evidence type="ECO:0000256" key="5">
    <source>
        <dbReference type="ARBA" id="ARBA00022793"/>
    </source>
</evidence>
<proteinExistence type="predicted"/>
<dbReference type="EC" id="4.1.1.23" evidence="3"/>
<dbReference type="SUPFAM" id="SSF51366">
    <property type="entry name" value="Ribulose-phoshate binding barrel"/>
    <property type="match status" value="1"/>
</dbReference>
<dbReference type="Gene3D" id="3.20.20.70">
    <property type="entry name" value="Aldolase class I"/>
    <property type="match status" value="1"/>
</dbReference>
<feature type="binding site" evidence="11">
    <location>
        <position position="33"/>
    </location>
    <ligand>
        <name>substrate</name>
    </ligand>
</feature>
<comment type="function">
    <text evidence="1">Catalyzes the decarboxylation of orotidine 5'-monophosphate (OMP) to uridine 5'-monophosphate (UMP).</text>
</comment>
<dbReference type="Proteomes" id="UP000761380">
    <property type="component" value="Unassembled WGS sequence"/>
</dbReference>
<evidence type="ECO:0000256" key="7">
    <source>
        <dbReference type="ARBA" id="ARBA00023239"/>
    </source>
</evidence>
<feature type="binding site" evidence="11">
    <location>
        <position position="11"/>
    </location>
    <ligand>
        <name>substrate</name>
    </ligand>
</feature>
<dbReference type="Pfam" id="PF00215">
    <property type="entry name" value="OMPdecase"/>
    <property type="match status" value="1"/>
</dbReference>
<feature type="active site" description="For OMPdecase activity" evidence="10">
    <location>
        <position position="60"/>
    </location>
</feature>
<evidence type="ECO:0000256" key="1">
    <source>
        <dbReference type="ARBA" id="ARBA00002356"/>
    </source>
</evidence>
<dbReference type="GO" id="GO:0005829">
    <property type="term" value="C:cytosol"/>
    <property type="evidence" value="ECO:0007669"/>
    <property type="project" value="TreeGrafter"/>
</dbReference>
<evidence type="ECO:0000256" key="10">
    <source>
        <dbReference type="PIRSR" id="PIRSR614732-1"/>
    </source>
</evidence>
<evidence type="ECO:0000313" key="14">
    <source>
        <dbReference type="Proteomes" id="UP000761380"/>
    </source>
</evidence>
<dbReference type="PROSITE" id="PS00156">
    <property type="entry name" value="OMPDECASE"/>
    <property type="match status" value="1"/>
</dbReference>
<evidence type="ECO:0000313" key="13">
    <source>
        <dbReference type="EMBL" id="MBE6093535.1"/>
    </source>
</evidence>
<dbReference type="GO" id="GO:0044205">
    <property type="term" value="P:'de novo' UMP biosynthetic process"/>
    <property type="evidence" value="ECO:0007669"/>
    <property type="project" value="InterPro"/>
</dbReference>
<comment type="catalytic activity">
    <reaction evidence="9">
        <text>orotidine 5'-phosphate + H(+) = UMP + CO2</text>
        <dbReference type="Rhea" id="RHEA:11596"/>
        <dbReference type="ChEBI" id="CHEBI:15378"/>
        <dbReference type="ChEBI" id="CHEBI:16526"/>
        <dbReference type="ChEBI" id="CHEBI:57538"/>
        <dbReference type="ChEBI" id="CHEBI:57865"/>
        <dbReference type="EC" id="4.1.1.23"/>
    </reaction>
</comment>
<evidence type="ECO:0000256" key="9">
    <source>
        <dbReference type="ARBA" id="ARBA00049157"/>
    </source>
</evidence>
<dbReference type="AlphaFoldDB" id="A0A927WPJ4"/>
<accession>A0A927WPJ4</accession>
<dbReference type="InterPro" id="IPR018089">
    <property type="entry name" value="OMPdecase_AS"/>
</dbReference>
<dbReference type="GO" id="GO:0006207">
    <property type="term" value="P:'de novo' pyrimidine nucleobase biosynthetic process"/>
    <property type="evidence" value="ECO:0007669"/>
    <property type="project" value="InterPro"/>
</dbReference>
<dbReference type="InterPro" id="IPR014732">
    <property type="entry name" value="OMPdecase"/>
</dbReference>
<organism evidence="13 14">
    <name type="scientific">Selenomonas ruminantium</name>
    <dbReference type="NCBI Taxonomy" id="971"/>
    <lineage>
        <taxon>Bacteria</taxon>
        <taxon>Bacillati</taxon>
        <taxon>Bacillota</taxon>
        <taxon>Negativicutes</taxon>
        <taxon>Selenomonadales</taxon>
        <taxon>Selenomonadaceae</taxon>
        <taxon>Selenomonas</taxon>
    </lineage>
</organism>